<feature type="compositionally biased region" description="Acidic residues" evidence="3">
    <location>
        <begin position="213"/>
        <end position="225"/>
    </location>
</feature>
<evidence type="ECO:0000256" key="1">
    <source>
        <dbReference type="ARBA" id="ARBA00006069"/>
    </source>
</evidence>
<dbReference type="Pfam" id="PF10309">
    <property type="entry name" value="NCBP3"/>
    <property type="match status" value="1"/>
</dbReference>
<evidence type="ECO:0000313" key="4">
    <source>
        <dbReference type="Proteomes" id="UP000887566"/>
    </source>
</evidence>
<feature type="region of interest" description="Disordered" evidence="3">
    <location>
        <begin position="392"/>
        <end position="413"/>
    </location>
</feature>
<protein>
    <recommendedName>
        <fullName evidence="2">Nuclear cap-binding protein subunit 3</fullName>
    </recommendedName>
</protein>
<evidence type="ECO:0000256" key="3">
    <source>
        <dbReference type="SAM" id="MobiDB-lite"/>
    </source>
</evidence>
<feature type="region of interest" description="Disordered" evidence="3">
    <location>
        <begin position="206"/>
        <end position="235"/>
    </location>
</feature>
<sequence length="557" mass="62637">MSHQEKLKVTVAADDVQEGGLELDLDFEPVEDVDFFDNSAEKSKEGGENEGDEKEDDVVFRVTMDDGTTEEKLYGRRKATGDRKPVVLDMTTDDVTAPETHERRIARAKRFGIEHDTKNFTVTDEEVEDLYASMGLSKKDEAQRLEAIFIRGVDNMSTFDIQRLFAEYYPDKVEWVDDSNVNVVWPDAVRAARAMLDLTKPLIRIKPPKAAPEDGEVDHSSDEEEGQLKPTEGDLVEVRPALAEEKTADGDEAMEQTTAAKRKEDSVEVDVSKVAIPPGKWRVLTKHVGDNTLLICRFSTTRDVKAKNAHRHSQYYAEHGNPHFGGMKGLISGTARRKMAKRGGVDGFGNEEFTYKWTNRNKVRPGLNIFNKEGDELEWDYEHDTRFYKDDEAAKDSKDTESGTADAEETSTSEAAAVLVSGAIKTRGRGAKKLKSIDQIAGDDTMRADEEQTKPRSAPRLGKRKSRGFDYERLSSHASSRNKAPWSDSDDDDFDDYSDDRDPSPTPQPWDVPADARKMKVTVPNERRTGVHRRLGTVGDTARRPRRSPRDDDVDMD</sequence>
<dbReference type="GO" id="GO:0000340">
    <property type="term" value="F:RNA 7-methylguanosine cap binding"/>
    <property type="evidence" value="ECO:0007669"/>
    <property type="project" value="InterPro"/>
</dbReference>
<feature type="compositionally biased region" description="Basic and acidic residues" evidence="3">
    <location>
        <begin position="444"/>
        <end position="454"/>
    </location>
</feature>
<feature type="region of interest" description="Disordered" evidence="3">
    <location>
        <begin position="443"/>
        <end position="557"/>
    </location>
</feature>
<dbReference type="Proteomes" id="UP000887566">
    <property type="component" value="Unplaced"/>
</dbReference>
<reference evidence="5" key="1">
    <citation type="submission" date="2022-11" db="UniProtKB">
        <authorList>
            <consortium name="WormBaseParasite"/>
        </authorList>
    </citation>
    <scope>IDENTIFICATION</scope>
</reference>
<dbReference type="InterPro" id="IPR019416">
    <property type="entry name" value="NCBP3"/>
</dbReference>
<feature type="compositionally biased region" description="Acidic residues" evidence="3">
    <location>
        <begin position="488"/>
        <end position="499"/>
    </location>
</feature>
<feature type="compositionally biased region" description="Basic and acidic residues" evidence="3">
    <location>
        <begin position="392"/>
        <end position="401"/>
    </location>
</feature>
<feature type="region of interest" description="Disordered" evidence="3">
    <location>
        <begin position="34"/>
        <end position="56"/>
    </location>
</feature>
<organism evidence="4 5">
    <name type="scientific">Plectus sambesii</name>
    <dbReference type="NCBI Taxonomy" id="2011161"/>
    <lineage>
        <taxon>Eukaryota</taxon>
        <taxon>Metazoa</taxon>
        <taxon>Ecdysozoa</taxon>
        <taxon>Nematoda</taxon>
        <taxon>Chromadorea</taxon>
        <taxon>Plectida</taxon>
        <taxon>Plectina</taxon>
        <taxon>Plectoidea</taxon>
        <taxon>Plectidae</taxon>
        <taxon>Plectus</taxon>
    </lineage>
</organism>
<accession>A0A914XNG6</accession>
<dbReference type="GO" id="GO:0003729">
    <property type="term" value="F:mRNA binding"/>
    <property type="evidence" value="ECO:0007669"/>
    <property type="project" value="InterPro"/>
</dbReference>
<dbReference type="AlphaFoldDB" id="A0A914XNG6"/>
<comment type="similarity">
    <text evidence="1">Belongs to the NCBP3 family.</text>
</comment>
<dbReference type="GO" id="GO:0005634">
    <property type="term" value="C:nucleus"/>
    <property type="evidence" value="ECO:0007669"/>
    <property type="project" value="TreeGrafter"/>
</dbReference>
<proteinExistence type="inferred from homology"/>
<evidence type="ECO:0000256" key="2">
    <source>
        <dbReference type="ARBA" id="ARBA00019876"/>
    </source>
</evidence>
<dbReference type="WBParaSite" id="PSAMB.scaffold933size38445.g9744.t1">
    <property type="protein sequence ID" value="PSAMB.scaffold933size38445.g9744.t1"/>
    <property type="gene ID" value="PSAMB.scaffold933size38445.g9744"/>
</dbReference>
<keyword evidence="4" id="KW-1185">Reference proteome</keyword>
<evidence type="ECO:0000313" key="5">
    <source>
        <dbReference type="WBParaSite" id="PSAMB.scaffold933size38445.g9744.t1"/>
    </source>
</evidence>
<name>A0A914XNG6_9BILA</name>
<dbReference type="PANTHER" id="PTHR16291:SF0">
    <property type="entry name" value="NUCLEAR CAP-BINDING PROTEIN SUBUNIT 3"/>
    <property type="match status" value="1"/>
</dbReference>
<dbReference type="PANTHER" id="PTHR16291">
    <property type="entry name" value="NUCLEAR CAP-BINDING PROTEIN SUBUNIT 3"/>
    <property type="match status" value="1"/>
</dbReference>